<dbReference type="EMBL" id="JADJZA010000006">
    <property type="protein sequence ID" value="MBK9297134.1"/>
    <property type="molecule type" value="Genomic_DNA"/>
</dbReference>
<comment type="caution">
    <text evidence="3">The sequence shown here is derived from an EMBL/GenBank/DDBJ whole genome shotgun (WGS) entry which is preliminary data.</text>
</comment>
<dbReference type="InterPro" id="IPR023365">
    <property type="entry name" value="Sortase_dom-sf"/>
</dbReference>
<sequence length="213" mass="22297">MAEHRSERRARRSVALIAWVLAVTLGLVAGLVVARRLTPERSQAGPVAVVPVPGVGADDGGETARVLLPAGTPSHAAKGEPHVRPWSEMRLRIPAIGLDSGVAEGVELASLASAVGHWPGTALPGRPGNMVLAGHRTTHGAPFRRLDELNVGDEATIGPAGSAVTYRVTDTEIVNPNQLDVARPTVDATATLFACHPPGSARQRIVVRLESDR</sequence>
<dbReference type="NCBIfam" id="TIGR01076">
    <property type="entry name" value="sortase_fam"/>
    <property type="match status" value="1"/>
</dbReference>
<organism evidence="3 4">
    <name type="scientific">Candidatus Neomicrothrix subdominans</name>
    <dbReference type="NCBI Taxonomy" id="2954438"/>
    <lineage>
        <taxon>Bacteria</taxon>
        <taxon>Bacillati</taxon>
        <taxon>Actinomycetota</taxon>
        <taxon>Acidimicrobiia</taxon>
        <taxon>Acidimicrobiales</taxon>
        <taxon>Microthrixaceae</taxon>
        <taxon>Candidatus Neomicrothrix</taxon>
    </lineage>
</organism>
<accession>A0A936TEW5</accession>
<dbReference type="SUPFAM" id="SSF63817">
    <property type="entry name" value="Sortase"/>
    <property type="match status" value="1"/>
</dbReference>
<evidence type="ECO:0000256" key="2">
    <source>
        <dbReference type="PIRSR" id="PIRSR605754-1"/>
    </source>
</evidence>
<dbReference type="InterPro" id="IPR005754">
    <property type="entry name" value="Sortase"/>
</dbReference>
<dbReference type="CDD" id="cd05830">
    <property type="entry name" value="Sortase_E"/>
    <property type="match status" value="1"/>
</dbReference>
<dbReference type="GO" id="GO:0016787">
    <property type="term" value="F:hydrolase activity"/>
    <property type="evidence" value="ECO:0007669"/>
    <property type="project" value="UniProtKB-KW"/>
</dbReference>
<evidence type="ECO:0000313" key="3">
    <source>
        <dbReference type="EMBL" id="MBK9297134.1"/>
    </source>
</evidence>
<protein>
    <submittedName>
        <fullName evidence="3">Class E sortase</fullName>
    </submittedName>
</protein>
<name>A0A936TEW5_9ACTN</name>
<proteinExistence type="predicted"/>
<dbReference type="Proteomes" id="UP000727993">
    <property type="component" value="Unassembled WGS sequence"/>
</dbReference>
<dbReference type="InterPro" id="IPR042003">
    <property type="entry name" value="Sortase_E"/>
</dbReference>
<reference evidence="3 4" key="1">
    <citation type="submission" date="2020-10" db="EMBL/GenBank/DDBJ databases">
        <title>Connecting structure to function with the recovery of over 1000 high-quality activated sludge metagenome-assembled genomes encoding full-length rRNA genes using long-read sequencing.</title>
        <authorList>
            <person name="Singleton C.M."/>
            <person name="Petriglieri F."/>
            <person name="Kristensen J.M."/>
            <person name="Kirkegaard R.H."/>
            <person name="Michaelsen T.Y."/>
            <person name="Andersen M.H."/>
            <person name="Karst S.M."/>
            <person name="Dueholm M.S."/>
            <person name="Nielsen P.H."/>
            <person name="Albertsen M."/>
        </authorList>
    </citation>
    <scope>NUCLEOTIDE SEQUENCE [LARGE SCALE GENOMIC DNA]</scope>
    <source>
        <strain evidence="3">Lyne_18-Q3-R50-59_MAXAC.006</strain>
    </source>
</reference>
<keyword evidence="1" id="KW-0378">Hydrolase</keyword>
<evidence type="ECO:0000256" key="1">
    <source>
        <dbReference type="ARBA" id="ARBA00022801"/>
    </source>
</evidence>
<evidence type="ECO:0000313" key="4">
    <source>
        <dbReference type="Proteomes" id="UP000727993"/>
    </source>
</evidence>
<dbReference type="Pfam" id="PF04203">
    <property type="entry name" value="Sortase"/>
    <property type="match status" value="1"/>
</dbReference>
<dbReference type="AlphaFoldDB" id="A0A936TEW5"/>
<feature type="active site" description="Proton donor/acceptor" evidence="2">
    <location>
        <position position="135"/>
    </location>
</feature>
<gene>
    <name evidence="3" type="ORF">IPN02_09925</name>
</gene>
<feature type="active site" description="Acyl-thioester intermediate" evidence="2">
    <location>
        <position position="195"/>
    </location>
</feature>
<dbReference type="Gene3D" id="2.40.260.10">
    <property type="entry name" value="Sortase"/>
    <property type="match status" value="1"/>
</dbReference>